<dbReference type="Proteomes" id="UP000014937">
    <property type="component" value="Unassembled WGS sequence"/>
</dbReference>
<name>R6WHL8_9FIRM</name>
<evidence type="ECO:0000313" key="3">
    <source>
        <dbReference type="Proteomes" id="UP000014937"/>
    </source>
</evidence>
<dbReference type="Pfam" id="PF20824">
    <property type="entry name" value="Cmr2_hel_dom2"/>
    <property type="match status" value="1"/>
</dbReference>
<comment type="caution">
    <text evidence="2">The sequence shown here is derived from an EMBL/GenBank/DDBJ whole genome shotgun (WGS) entry which is preliminary data.</text>
</comment>
<feature type="domain" description="CRISPR RNA silencing complex Cmr2-like C-terminal" evidence="1">
    <location>
        <begin position="83"/>
        <end position="164"/>
    </location>
</feature>
<dbReference type="EMBL" id="CBGL010000042">
    <property type="protein sequence ID" value="CDD10593.1"/>
    <property type="molecule type" value="Genomic_DNA"/>
</dbReference>
<protein>
    <submittedName>
        <fullName evidence="2">CRISPR-associated protein Csm1 family</fullName>
    </submittedName>
</protein>
<sequence length="169" mass="19693">MFSHGYPISKMAEITGMLESAAKSSNKMKNSIALFGFETEQKNAESGLCCEHIYDWTTFTDKVCKEKLQFLLQHLNIDTIDNNKLKAGKAMLYRLLNLLEEKDDNMNLARFAYTLGRMQPEKASVQLQQCYNEFSQQMYKWFKDADARKQLRTALDLIIYYIRDTKEDA</sequence>
<accession>R6WHL8</accession>
<reference evidence="2" key="1">
    <citation type="submission" date="2012-11" db="EMBL/GenBank/DDBJ databases">
        <title>Dependencies among metagenomic species, viruses, plasmids and units of genetic variation.</title>
        <authorList>
            <person name="Nielsen H.B."/>
            <person name="Almeida M."/>
            <person name="Juncker A.S."/>
            <person name="Rasmussen S."/>
            <person name="Li J."/>
            <person name="Sunagawa S."/>
            <person name="Plichta D."/>
            <person name="Gautier L."/>
            <person name="Le Chatelier E."/>
            <person name="Peletier E."/>
            <person name="Bonde I."/>
            <person name="Nielsen T."/>
            <person name="Manichanh C."/>
            <person name="Arumugam M."/>
            <person name="Batto J."/>
            <person name="Santos M.B.Q.D."/>
            <person name="Blom N."/>
            <person name="Borruel N."/>
            <person name="Burgdorf K.S."/>
            <person name="Boumezbeur F."/>
            <person name="Casellas F."/>
            <person name="Dore J."/>
            <person name="Guarner F."/>
            <person name="Hansen T."/>
            <person name="Hildebrand F."/>
            <person name="Kaas R.S."/>
            <person name="Kennedy S."/>
            <person name="Kristiansen K."/>
            <person name="Kultima J.R."/>
            <person name="Leonard P."/>
            <person name="Levenez F."/>
            <person name="Lund O."/>
            <person name="Moumen B."/>
            <person name="Le Paslier D."/>
            <person name="Pons N."/>
            <person name="Pedersen O."/>
            <person name="Prifti E."/>
            <person name="Qin J."/>
            <person name="Raes J."/>
            <person name="Tap J."/>
            <person name="Tims S."/>
            <person name="Ussery D.W."/>
            <person name="Yamada T."/>
            <person name="MetaHit consortium"/>
            <person name="Renault P."/>
            <person name="Sicheritz-Ponten T."/>
            <person name="Bork P."/>
            <person name="Wang J."/>
            <person name="Brunak S."/>
            <person name="Ehrlich S.D."/>
        </authorList>
    </citation>
    <scope>NUCLEOTIDE SEQUENCE [LARGE SCALE GENOMIC DNA]</scope>
</reference>
<gene>
    <name evidence="2" type="ORF">BN587_02065</name>
</gene>
<proteinExistence type="predicted"/>
<evidence type="ECO:0000259" key="1">
    <source>
        <dbReference type="Pfam" id="PF20824"/>
    </source>
</evidence>
<dbReference type="InterPro" id="IPR048693">
    <property type="entry name" value="Cmr2-like_C"/>
</dbReference>
<dbReference type="AlphaFoldDB" id="R6WHL8"/>
<dbReference type="HOGENOM" id="CLU_1577045_0_0_9"/>
<evidence type="ECO:0000313" key="2">
    <source>
        <dbReference type="EMBL" id="CDD10593.1"/>
    </source>
</evidence>
<organism evidence="2 3">
    <name type="scientific">Phascolarctobacterium succinatutens CAG:287</name>
    <dbReference type="NCBI Taxonomy" id="1263101"/>
    <lineage>
        <taxon>Bacteria</taxon>
        <taxon>Bacillati</taxon>
        <taxon>Bacillota</taxon>
        <taxon>Negativicutes</taxon>
        <taxon>Acidaminococcales</taxon>
        <taxon>Acidaminococcaceae</taxon>
        <taxon>Phascolarctobacterium</taxon>
    </lineage>
</organism>